<dbReference type="PROSITE" id="PS50994">
    <property type="entry name" value="INTEGRASE"/>
    <property type="match status" value="1"/>
</dbReference>
<dbReference type="InterPro" id="IPR001584">
    <property type="entry name" value="Integrase_cat-core"/>
</dbReference>
<evidence type="ECO:0000313" key="3">
    <source>
        <dbReference type="RefSeq" id="XP_040932074.1"/>
    </source>
</evidence>
<dbReference type="PANTHER" id="PTHR37984:SF5">
    <property type="entry name" value="PROTEIN NYNRIN-LIKE"/>
    <property type="match status" value="1"/>
</dbReference>
<name>A0ABM2YNH1_GOSHI</name>
<protein>
    <recommendedName>
        <fullName evidence="1">Integrase catalytic domain-containing protein</fullName>
    </recommendedName>
</protein>
<dbReference type="Pfam" id="PF00665">
    <property type="entry name" value="rve"/>
    <property type="match status" value="1"/>
</dbReference>
<feature type="domain" description="Integrase catalytic" evidence="1">
    <location>
        <begin position="56"/>
        <end position="160"/>
    </location>
</feature>
<accession>A0ABM2YNH1</accession>
<evidence type="ECO:0000313" key="2">
    <source>
        <dbReference type="Proteomes" id="UP000818029"/>
    </source>
</evidence>
<organism evidence="2 3">
    <name type="scientific">Gossypium hirsutum</name>
    <name type="common">Upland cotton</name>
    <name type="synonym">Gossypium mexicanum</name>
    <dbReference type="NCBI Taxonomy" id="3635"/>
    <lineage>
        <taxon>Eukaryota</taxon>
        <taxon>Viridiplantae</taxon>
        <taxon>Streptophyta</taxon>
        <taxon>Embryophyta</taxon>
        <taxon>Tracheophyta</taxon>
        <taxon>Spermatophyta</taxon>
        <taxon>Magnoliopsida</taxon>
        <taxon>eudicotyledons</taxon>
        <taxon>Gunneridae</taxon>
        <taxon>Pentapetalae</taxon>
        <taxon>rosids</taxon>
        <taxon>malvids</taxon>
        <taxon>Malvales</taxon>
        <taxon>Malvaceae</taxon>
        <taxon>Malvoideae</taxon>
        <taxon>Gossypium</taxon>
    </lineage>
</organism>
<dbReference type="Gene3D" id="3.30.420.10">
    <property type="entry name" value="Ribonuclease H-like superfamily/Ribonuclease H"/>
    <property type="match status" value="1"/>
</dbReference>
<dbReference type="RefSeq" id="XP_040932074.1">
    <property type="nucleotide sequence ID" value="XM_041076140.1"/>
</dbReference>
<dbReference type="PANTHER" id="PTHR37984">
    <property type="entry name" value="PROTEIN CBG26694"/>
    <property type="match status" value="1"/>
</dbReference>
<dbReference type="SUPFAM" id="SSF53098">
    <property type="entry name" value="Ribonuclease H-like"/>
    <property type="match status" value="1"/>
</dbReference>
<dbReference type="InterPro" id="IPR012337">
    <property type="entry name" value="RNaseH-like_sf"/>
</dbReference>
<dbReference type="InterPro" id="IPR036397">
    <property type="entry name" value="RNaseH_sf"/>
</dbReference>
<gene>
    <name evidence="3" type="primary">LOC121205988</name>
</gene>
<dbReference type="InterPro" id="IPR050951">
    <property type="entry name" value="Retrovirus_Pol_polyprotein"/>
</dbReference>
<dbReference type="GeneID" id="121205988"/>
<sequence length="160" mass="18339">MGRKFSSHVFMQAELWTGAQLNYTDQMIRRCVAEEEIPKILYHRHSAPVGDISEELVLQPSIASRILWPTLFKDAYAYYILVAVDYVSKWVEAEAYPTNDAEGCDEVFAETLFTRFGTPRAIISDEGPTFMNKWLKWLLDSTGVKHKVATAYHPADEWTS</sequence>
<evidence type="ECO:0000259" key="1">
    <source>
        <dbReference type="PROSITE" id="PS50994"/>
    </source>
</evidence>
<keyword evidence="2" id="KW-1185">Reference proteome</keyword>
<proteinExistence type="predicted"/>
<reference evidence="3" key="2">
    <citation type="submission" date="2025-08" db="UniProtKB">
        <authorList>
            <consortium name="RefSeq"/>
        </authorList>
    </citation>
    <scope>IDENTIFICATION</scope>
</reference>
<reference evidence="2" key="1">
    <citation type="journal article" date="2020" name="Nat. Genet.">
        <title>Genomic diversifications of five Gossypium allopolyploid species and their impact on cotton improvement.</title>
        <authorList>
            <person name="Chen Z.J."/>
            <person name="Sreedasyam A."/>
            <person name="Ando A."/>
            <person name="Song Q."/>
            <person name="De Santiago L.M."/>
            <person name="Hulse-Kemp A.M."/>
            <person name="Ding M."/>
            <person name="Ye W."/>
            <person name="Kirkbride R.C."/>
            <person name="Jenkins J."/>
            <person name="Plott C."/>
            <person name="Lovell J."/>
            <person name="Lin Y.M."/>
            <person name="Vaughn R."/>
            <person name="Liu B."/>
            <person name="Simpson S."/>
            <person name="Scheffler B.E."/>
            <person name="Wen L."/>
            <person name="Saski C.A."/>
            <person name="Grover C.E."/>
            <person name="Hu G."/>
            <person name="Conover J.L."/>
            <person name="Carlson J.W."/>
            <person name="Shu S."/>
            <person name="Boston L.B."/>
            <person name="Williams M."/>
            <person name="Peterson D.G."/>
            <person name="McGee K."/>
            <person name="Jones D.C."/>
            <person name="Wendel J.F."/>
            <person name="Stelly D.M."/>
            <person name="Grimwood J."/>
            <person name="Schmutz J."/>
        </authorList>
    </citation>
    <scope>NUCLEOTIDE SEQUENCE [LARGE SCALE GENOMIC DNA]</scope>
    <source>
        <strain evidence="2">cv. TM-1</strain>
    </source>
</reference>
<dbReference type="Proteomes" id="UP000818029">
    <property type="component" value="Chromosome A09"/>
</dbReference>